<dbReference type="PROSITE" id="PS50280">
    <property type="entry name" value="SET"/>
    <property type="match status" value="1"/>
</dbReference>
<protein>
    <recommendedName>
        <fullName evidence="2">[histone H3]-lysine(4) N-trimethyltransferase</fullName>
        <ecNumber evidence="2">2.1.1.354</ecNumber>
    </recommendedName>
</protein>
<feature type="compositionally biased region" description="Basic and acidic residues" evidence="11">
    <location>
        <begin position="870"/>
        <end position="889"/>
    </location>
</feature>
<dbReference type="InterPro" id="IPR046341">
    <property type="entry name" value="SET_dom_sf"/>
</dbReference>
<feature type="region of interest" description="Disordered" evidence="11">
    <location>
        <begin position="708"/>
        <end position="928"/>
    </location>
</feature>
<sequence length="1174" mass="120485">MLRGGTRIICGVTKEVLLPSQFEIAAGCRSKKWRLSLKEVDSGMNAGRYIEKLLMETQLQGGSEAHGGEAGAVVNGAHPGEASGERLEEGGAEEGRPSGGGVQEEAGGGAELKHAHDVIGAPEEQWQSPSKSPAPRGAREAAVGVEDSSRNGHAAAAAASVLKHGVKRQREAEEPDGWPRSGIVPVASMGSKAEEAATEPASSLGSARGSRAPEMATASTLQAETIHSRTGGTESSSKVDVAGVGSRMEEAEDLTARQEGDAADGPPAKRQCTTERDASSGGAEAGAGGAAARPLGDVEMAGAEEDAHLAPGQMGGEPSSRPAVAGGGALPVAGGETVHVKQEMRHAGTTWPGTAPGPGIVAGQGGGGEGLSSTGHCNSGHVKAEVADVAQGTEPEEERAGAARDQGLKQEHAGVARDQGLEEEGAGGSGRSRAEAGAFMATLGARYRAGGVRGAGKREGTGLEEEGAGGSARYRAGGGGRRGSKVPGWRRRAQGQRGDTVLKQEHSWATQVTGLEEERVGAARGTGPEEEGAGAAQGTGLEEEGAGAARDTVLKQEGAEAVQESALTDVQQEQGGSCGADAAMPEAEALSGLLQQPSAGAPQQAAPERISVVCNKIPGTFIVASFQVLCRCSGCSTEQAGGGAVAEESALFAINMWEAHVGRPNSKRWRHCVFVVDEQASGATSSGRTAAALKLGEWLEQRGIPIKPLARRSKSSSSGPSATPSGATSTADTLDSTGAADHGDPPPPAPLLASTAETISRRDDCKGGDAGTGTGASGDSNGSREPEAHREARVAAPVETPAGADTSAEGGAMDWAPAPQNGDGTLKDSSAGAEVPAPPAPSFPLPVRRRPATFHFNSTSGGGSTEEAADEGRAEEQGRAQRGAADEKSGAGVTCPPCTRIAPTAPSPADGGGGPSTSLAPPPPTTQTVVKRRAAAGATAEPGKRTGKQLYVKATPYARQGVVRHGVPDKVPGSRRWSPAAWVAAEQLAERQRGRGALRAALSSDVPVRKDSAEPIEKLAVGERLKRLHEMEHELVTFGKSGIHGWGLMAKQAIEPGAMIVEYRGEVVRSIISELREHRYNLSKTDCFLFTLDTDKVCDSTFCGGIARFTNHCCNPNMYTRLLEADGEPHVVFCARKAIVVGEELTYDYRMESDDTTMPCHCNAPNCRGTIDVT</sequence>
<feature type="region of interest" description="Disordered" evidence="11">
    <location>
        <begin position="516"/>
        <end position="547"/>
    </location>
</feature>
<evidence type="ECO:0000259" key="13">
    <source>
        <dbReference type="PROSITE" id="PS50868"/>
    </source>
</evidence>
<feature type="region of interest" description="Disordered" evidence="11">
    <location>
        <begin position="391"/>
        <end position="433"/>
    </location>
</feature>
<evidence type="ECO:0000256" key="8">
    <source>
        <dbReference type="ARBA" id="ARBA00047571"/>
    </source>
</evidence>
<dbReference type="CDD" id="cd10518">
    <property type="entry name" value="SET_SETD1-like"/>
    <property type="match status" value="1"/>
</dbReference>
<dbReference type="InterPro" id="IPR044570">
    <property type="entry name" value="Set1-like"/>
</dbReference>
<feature type="region of interest" description="Disordered" evidence="11">
    <location>
        <begin position="452"/>
        <end position="500"/>
    </location>
</feature>
<feature type="compositionally biased region" description="Polar residues" evidence="11">
    <location>
        <begin position="217"/>
        <end position="238"/>
    </location>
</feature>
<feature type="domain" description="SET" evidence="12">
    <location>
        <begin position="1034"/>
        <end position="1150"/>
    </location>
</feature>
<dbReference type="PANTHER" id="PTHR45814">
    <property type="entry name" value="HISTONE-LYSINE N-METHYLTRANSFERASE SETD1"/>
    <property type="match status" value="1"/>
</dbReference>
<dbReference type="AlphaFoldDB" id="A0AAE0C4B7"/>
<evidence type="ECO:0000256" key="6">
    <source>
        <dbReference type="ARBA" id="ARBA00022853"/>
    </source>
</evidence>
<feature type="compositionally biased region" description="Basic and acidic residues" evidence="11">
    <location>
        <begin position="398"/>
        <end position="415"/>
    </location>
</feature>
<dbReference type="EC" id="2.1.1.354" evidence="2"/>
<feature type="compositionally biased region" description="Low complexity" evidence="11">
    <location>
        <begin position="71"/>
        <end position="82"/>
    </location>
</feature>
<accession>A0AAE0C4B7</accession>
<dbReference type="GO" id="GO:0032259">
    <property type="term" value="P:methylation"/>
    <property type="evidence" value="ECO:0007669"/>
    <property type="project" value="UniProtKB-KW"/>
</dbReference>
<feature type="compositionally biased region" description="Low complexity" evidence="11">
    <location>
        <begin position="715"/>
        <end position="731"/>
    </location>
</feature>
<name>A0AAE0C4B7_9CHLO</name>
<dbReference type="Proteomes" id="UP001190700">
    <property type="component" value="Unassembled WGS sequence"/>
</dbReference>
<evidence type="ECO:0000256" key="11">
    <source>
        <dbReference type="SAM" id="MobiDB-lite"/>
    </source>
</evidence>
<feature type="domain" description="Post-SET" evidence="13">
    <location>
        <begin position="1156"/>
        <end position="1172"/>
    </location>
</feature>
<dbReference type="EMBL" id="LGRX02028347">
    <property type="protein sequence ID" value="KAK3248177.1"/>
    <property type="molecule type" value="Genomic_DNA"/>
</dbReference>
<evidence type="ECO:0000313" key="14">
    <source>
        <dbReference type="EMBL" id="KAK3248177.1"/>
    </source>
</evidence>
<evidence type="ECO:0000256" key="1">
    <source>
        <dbReference type="ARBA" id="ARBA00004123"/>
    </source>
</evidence>
<comment type="catalytic activity">
    <reaction evidence="8">
        <text>L-lysyl(4)-[histone H3] + 3 S-adenosyl-L-methionine = N(6),N(6),N(6)-trimethyl-L-lysyl(4)-[histone H3] + 3 S-adenosyl-L-homocysteine + 3 H(+)</text>
        <dbReference type="Rhea" id="RHEA:60260"/>
        <dbReference type="Rhea" id="RHEA-COMP:15537"/>
        <dbReference type="Rhea" id="RHEA-COMP:15547"/>
        <dbReference type="ChEBI" id="CHEBI:15378"/>
        <dbReference type="ChEBI" id="CHEBI:29969"/>
        <dbReference type="ChEBI" id="CHEBI:57856"/>
        <dbReference type="ChEBI" id="CHEBI:59789"/>
        <dbReference type="ChEBI" id="CHEBI:61961"/>
        <dbReference type="EC" id="2.1.1.354"/>
    </reaction>
</comment>
<gene>
    <name evidence="14" type="ORF">CYMTET_42352</name>
</gene>
<comment type="catalytic activity">
    <reaction evidence="9">
        <text>N(6)-methyl-L-lysyl(4)-[histone H3] + S-adenosyl-L-methionine = N(6),N(6)-dimethyl-L-lysyl(4)-[histone H3] + S-adenosyl-L-homocysteine + H(+)</text>
        <dbReference type="Rhea" id="RHEA:60268"/>
        <dbReference type="Rhea" id="RHEA-COMP:15540"/>
        <dbReference type="Rhea" id="RHEA-COMP:15543"/>
        <dbReference type="ChEBI" id="CHEBI:15378"/>
        <dbReference type="ChEBI" id="CHEBI:57856"/>
        <dbReference type="ChEBI" id="CHEBI:59789"/>
        <dbReference type="ChEBI" id="CHEBI:61929"/>
        <dbReference type="ChEBI" id="CHEBI:61976"/>
    </reaction>
</comment>
<evidence type="ECO:0000256" key="2">
    <source>
        <dbReference type="ARBA" id="ARBA00012182"/>
    </source>
</evidence>
<keyword evidence="15" id="KW-1185">Reference proteome</keyword>
<keyword evidence="7" id="KW-0539">Nucleus</keyword>
<dbReference type="PANTHER" id="PTHR45814:SF2">
    <property type="entry name" value="HISTONE-LYSINE N-METHYLTRANSFERASE SETD1"/>
    <property type="match status" value="1"/>
</dbReference>
<keyword evidence="5" id="KW-0949">S-adenosyl-L-methionine</keyword>
<evidence type="ECO:0000256" key="5">
    <source>
        <dbReference type="ARBA" id="ARBA00022691"/>
    </source>
</evidence>
<comment type="subcellular location">
    <subcellularLocation>
        <location evidence="1">Nucleus</location>
    </subcellularLocation>
</comment>
<evidence type="ECO:0000256" key="4">
    <source>
        <dbReference type="ARBA" id="ARBA00022679"/>
    </source>
</evidence>
<dbReference type="GO" id="GO:0048188">
    <property type="term" value="C:Set1C/COMPASS complex"/>
    <property type="evidence" value="ECO:0007669"/>
    <property type="project" value="TreeGrafter"/>
</dbReference>
<dbReference type="Pfam" id="PF00856">
    <property type="entry name" value="SET"/>
    <property type="match status" value="1"/>
</dbReference>
<feature type="region of interest" description="Disordered" evidence="11">
    <location>
        <begin position="62"/>
        <end position="332"/>
    </location>
</feature>
<evidence type="ECO:0000256" key="3">
    <source>
        <dbReference type="ARBA" id="ARBA00022603"/>
    </source>
</evidence>
<proteinExistence type="predicted"/>
<dbReference type="PROSITE" id="PS50868">
    <property type="entry name" value="POST_SET"/>
    <property type="match status" value="1"/>
</dbReference>
<keyword evidence="6" id="KW-0156">Chromatin regulator</keyword>
<keyword evidence="4" id="KW-0808">Transferase</keyword>
<feature type="compositionally biased region" description="Gly residues" evidence="11">
    <location>
        <begin position="97"/>
        <end position="110"/>
    </location>
</feature>
<keyword evidence="3" id="KW-0489">Methyltransferase</keyword>
<evidence type="ECO:0000313" key="15">
    <source>
        <dbReference type="Proteomes" id="UP001190700"/>
    </source>
</evidence>
<reference evidence="14 15" key="1">
    <citation type="journal article" date="2015" name="Genome Biol. Evol.">
        <title>Comparative Genomics of a Bacterivorous Green Alga Reveals Evolutionary Causalities and Consequences of Phago-Mixotrophic Mode of Nutrition.</title>
        <authorList>
            <person name="Burns J.A."/>
            <person name="Paasch A."/>
            <person name="Narechania A."/>
            <person name="Kim E."/>
        </authorList>
    </citation>
    <scope>NUCLEOTIDE SEQUENCE [LARGE SCALE GENOMIC DNA]</scope>
    <source>
        <strain evidence="14 15">PLY_AMNH</strain>
    </source>
</reference>
<dbReference type="SUPFAM" id="SSF82199">
    <property type="entry name" value="SET domain"/>
    <property type="match status" value="1"/>
</dbReference>
<evidence type="ECO:0000256" key="9">
    <source>
        <dbReference type="ARBA" id="ARBA00047583"/>
    </source>
</evidence>
<dbReference type="GO" id="GO:0140999">
    <property type="term" value="F:histone H3K4 trimethyltransferase activity"/>
    <property type="evidence" value="ECO:0007669"/>
    <property type="project" value="UniProtKB-EC"/>
</dbReference>
<comment type="catalytic activity">
    <reaction evidence="10">
        <text>N(6),N(6)-dimethyl-L-lysyl(4)-[histone H3] + S-adenosyl-L-methionine = N(6),N(6),N(6)-trimethyl-L-lysyl(4)-[histone H3] + S-adenosyl-L-homocysteine + H(+)</text>
        <dbReference type="Rhea" id="RHEA:60272"/>
        <dbReference type="Rhea" id="RHEA-COMP:15537"/>
        <dbReference type="Rhea" id="RHEA-COMP:15540"/>
        <dbReference type="ChEBI" id="CHEBI:15378"/>
        <dbReference type="ChEBI" id="CHEBI:57856"/>
        <dbReference type="ChEBI" id="CHEBI:59789"/>
        <dbReference type="ChEBI" id="CHEBI:61961"/>
        <dbReference type="ChEBI" id="CHEBI:61976"/>
    </reaction>
</comment>
<feature type="compositionally biased region" description="Basic and acidic residues" evidence="11">
    <location>
        <begin position="782"/>
        <end position="793"/>
    </location>
</feature>
<evidence type="ECO:0000256" key="10">
    <source>
        <dbReference type="ARBA" id="ARBA00049129"/>
    </source>
</evidence>
<organism evidence="14 15">
    <name type="scientific">Cymbomonas tetramitiformis</name>
    <dbReference type="NCBI Taxonomy" id="36881"/>
    <lineage>
        <taxon>Eukaryota</taxon>
        <taxon>Viridiplantae</taxon>
        <taxon>Chlorophyta</taxon>
        <taxon>Pyramimonadophyceae</taxon>
        <taxon>Pyramimonadales</taxon>
        <taxon>Pyramimonadaceae</taxon>
        <taxon>Cymbomonas</taxon>
    </lineage>
</organism>
<dbReference type="InterPro" id="IPR003616">
    <property type="entry name" value="Post-SET_dom"/>
</dbReference>
<dbReference type="InterPro" id="IPR001214">
    <property type="entry name" value="SET_dom"/>
</dbReference>
<feature type="compositionally biased region" description="Basic and acidic residues" evidence="11">
    <location>
        <begin position="83"/>
        <end position="96"/>
    </location>
</feature>
<feature type="compositionally biased region" description="Basic residues" evidence="11">
    <location>
        <begin position="482"/>
        <end position="494"/>
    </location>
</feature>
<dbReference type="Gene3D" id="2.170.270.10">
    <property type="entry name" value="SET domain"/>
    <property type="match status" value="1"/>
</dbReference>
<dbReference type="SMART" id="SM00317">
    <property type="entry name" value="SET"/>
    <property type="match status" value="1"/>
</dbReference>
<comment type="caution">
    <text evidence="14">The sequence shown here is derived from an EMBL/GenBank/DDBJ whole genome shotgun (WGS) entry which is preliminary data.</text>
</comment>
<evidence type="ECO:0000256" key="7">
    <source>
        <dbReference type="ARBA" id="ARBA00023242"/>
    </source>
</evidence>
<feature type="compositionally biased region" description="Low complexity" evidence="11">
    <location>
        <begin position="201"/>
        <end position="212"/>
    </location>
</feature>
<evidence type="ECO:0000259" key="12">
    <source>
        <dbReference type="PROSITE" id="PS50280"/>
    </source>
</evidence>